<keyword evidence="1" id="KW-1133">Transmembrane helix</keyword>
<evidence type="ECO:0000256" key="1">
    <source>
        <dbReference type="SAM" id="Phobius"/>
    </source>
</evidence>
<gene>
    <name evidence="2" type="ORF">GCM10011588_35560</name>
</gene>
<evidence type="ECO:0000313" key="3">
    <source>
        <dbReference type="Proteomes" id="UP000638263"/>
    </source>
</evidence>
<feature type="transmembrane region" description="Helical" evidence="1">
    <location>
        <begin position="39"/>
        <end position="59"/>
    </location>
</feature>
<reference evidence="2" key="1">
    <citation type="journal article" date="2014" name="Int. J. Syst. Evol. Microbiol.">
        <title>Complete genome sequence of Corynebacterium casei LMG S-19264T (=DSM 44701T), isolated from a smear-ripened cheese.</title>
        <authorList>
            <consortium name="US DOE Joint Genome Institute (JGI-PGF)"/>
            <person name="Walter F."/>
            <person name="Albersmeier A."/>
            <person name="Kalinowski J."/>
            <person name="Ruckert C."/>
        </authorList>
    </citation>
    <scope>NUCLEOTIDE SEQUENCE</scope>
    <source>
        <strain evidence="2">CGMCC 4.3508</strain>
    </source>
</reference>
<name>A0A917RPW9_9NOCA</name>
<organism evidence="2 3">
    <name type="scientific">Nocardia jinanensis</name>
    <dbReference type="NCBI Taxonomy" id="382504"/>
    <lineage>
        <taxon>Bacteria</taxon>
        <taxon>Bacillati</taxon>
        <taxon>Actinomycetota</taxon>
        <taxon>Actinomycetes</taxon>
        <taxon>Mycobacteriales</taxon>
        <taxon>Nocardiaceae</taxon>
        <taxon>Nocardia</taxon>
    </lineage>
</organism>
<protein>
    <recommendedName>
        <fullName evidence="4">Branched-chain amino acid ABC transporter permease</fullName>
    </recommendedName>
</protein>
<comment type="caution">
    <text evidence="2">The sequence shown here is derived from an EMBL/GenBank/DDBJ whole genome shotgun (WGS) entry which is preliminary data.</text>
</comment>
<proteinExistence type="predicted"/>
<keyword evidence="3" id="KW-1185">Reference proteome</keyword>
<keyword evidence="1" id="KW-0472">Membrane</keyword>
<dbReference type="AlphaFoldDB" id="A0A917RPW9"/>
<feature type="transmembrane region" description="Helical" evidence="1">
    <location>
        <begin position="65"/>
        <end position="85"/>
    </location>
</feature>
<dbReference type="Proteomes" id="UP000638263">
    <property type="component" value="Unassembled WGS sequence"/>
</dbReference>
<evidence type="ECO:0000313" key="2">
    <source>
        <dbReference type="EMBL" id="GGL17712.1"/>
    </source>
</evidence>
<reference evidence="2" key="2">
    <citation type="submission" date="2020-09" db="EMBL/GenBank/DDBJ databases">
        <authorList>
            <person name="Sun Q."/>
            <person name="Zhou Y."/>
        </authorList>
    </citation>
    <scope>NUCLEOTIDE SEQUENCE</scope>
    <source>
        <strain evidence="2">CGMCC 4.3508</strain>
    </source>
</reference>
<keyword evidence="1" id="KW-0812">Transmembrane</keyword>
<accession>A0A917RPW9</accession>
<dbReference type="EMBL" id="BMMH01000006">
    <property type="protein sequence ID" value="GGL17712.1"/>
    <property type="molecule type" value="Genomic_DNA"/>
</dbReference>
<sequence>MLVLNSAAGWIWGVQSREFPAMVAGPVLMLGPVVMSRQSVVIVGAIVGGLCVGVAENLAGTYISWIGHDFEQAVALVLILGVLLLKPEGLLGAKKVARV</sequence>
<dbReference type="RefSeq" id="WP_062999827.1">
    <property type="nucleotide sequence ID" value="NZ_BMMH01000006.1"/>
</dbReference>
<evidence type="ECO:0008006" key="4">
    <source>
        <dbReference type="Google" id="ProtNLM"/>
    </source>
</evidence>